<keyword evidence="14" id="KW-1185">Reference proteome</keyword>
<keyword evidence="7 8" id="KW-0998">Cell outer membrane</keyword>
<keyword evidence="6 8" id="KW-0472">Membrane</keyword>
<dbReference type="Proteomes" id="UP000199666">
    <property type="component" value="Unassembled WGS sequence"/>
</dbReference>
<evidence type="ECO:0000256" key="1">
    <source>
        <dbReference type="ARBA" id="ARBA00004571"/>
    </source>
</evidence>
<evidence type="ECO:0000256" key="9">
    <source>
        <dbReference type="RuleBase" id="RU003357"/>
    </source>
</evidence>
<gene>
    <name evidence="13" type="ORF">SAMN04489864_102378</name>
</gene>
<feature type="domain" description="TonB-dependent receptor plug" evidence="12">
    <location>
        <begin position="122"/>
        <end position="227"/>
    </location>
</feature>
<dbReference type="Pfam" id="PF00593">
    <property type="entry name" value="TonB_dep_Rec_b-barrel"/>
    <property type="match status" value="1"/>
</dbReference>
<dbReference type="SUPFAM" id="SSF49464">
    <property type="entry name" value="Carboxypeptidase regulatory domain-like"/>
    <property type="match status" value="1"/>
</dbReference>
<dbReference type="InterPro" id="IPR023997">
    <property type="entry name" value="TonB-dep_OMP_SusC/RagA_CS"/>
</dbReference>
<organism evidence="13 14">
    <name type="scientific">Pedobacter insulae</name>
    <dbReference type="NCBI Taxonomy" id="414048"/>
    <lineage>
        <taxon>Bacteria</taxon>
        <taxon>Pseudomonadati</taxon>
        <taxon>Bacteroidota</taxon>
        <taxon>Sphingobacteriia</taxon>
        <taxon>Sphingobacteriales</taxon>
        <taxon>Sphingobacteriaceae</taxon>
        <taxon>Pedobacter</taxon>
    </lineage>
</organism>
<dbReference type="InterPro" id="IPR000531">
    <property type="entry name" value="Beta-barrel_TonB"/>
</dbReference>
<evidence type="ECO:0000313" key="13">
    <source>
        <dbReference type="EMBL" id="SFG81261.1"/>
    </source>
</evidence>
<dbReference type="STRING" id="414048.SAMN04489864_102378"/>
<dbReference type="InterPro" id="IPR023996">
    <property type="entry name" value="TonB-dep_OMP_SusC/RagA"/>
</dbReference>
<evidence type="ECO:0000256" key="5">
    <source>
        <dbReference type="ARBA" id="ARBA00023077"/>
    </source>
</evidence>
<comment type="similarity">
    <text evidence="8 9">Belongs to the TonB-dependent receptor family.</text>
</comment>
<accession>A0A1I2V279</accession>
<keyword evidence="10" id="KW-0732">Signal</keyword>
<dbReference type="InterPro" id="IPR012910">
    <property type="entry name" value="Plug_dom"/>
</dbReference>
<dbReference type="NCBIfam" id="TIGR04057">
    <property type="entry name" value="SusC_RagA_signa"/>
    <property type="match status" value="1"/>
</dbReference>
<evidence type="ECO:0000259" key="11">
    <source>
        <dbReference type="Pfam" id="PF00593"/>
    </source>
</evidence>
<keyword evidence="2 8" id="KW-0813">Transport</keyword>
<evidence type="ECO:0000256" key="7">
    <source>
        <dbReference type="ARBA" id="ARBA00023237"/>
    </source>
</evidence>
<sequence length="1000" mass="109703">MNLFLPKFLKGKWHYLCFLLLFTSSFSYAQTVVTGTVKDEKGEILPRVGVKLKASTITTVSDIDGKYKIQVSKPTDTLIFSYIGYKQLEVPLEGRTNLNVSLVADNQVLGEVVVVGYGTQKKVNLTGAVSVVSSKDLTMRPVGQTSAALQGLAPGVTVTQNSGRPGGDAGTIRIRGIGTLNDANPLVLIDNVEGSLNNIDPNIIESVSILKDAASASIYGSRAANGVILVTTKRAKSKQLTVSYNSYAGVQKLTNLPDLVNAVDHMNLTNLAYTNTDRAPLFSNAVIENTRNRTNPDLYPDTDWQKEVLTGSGFMQNHFVTINGGGEKVRFLTSFGYFDQAGLLETSNFRRFTIRNNADMKFSDKLNMSIDVQINNRITKEPGRGSNSVFNQMNRIAPIFAGVFSNGNYGEGSNGNNPIAYSGPNGGLSKISNPGLLLNATLSYKPFNWLQADITVAPRYDQADEDVFVTAIKTYKADGTVAFTSPALASLDVTNSRSLYNNFRGTLTATKALSKHNFKLLAGASREDYTNNNLTASRTTFIFPDYPVLGTGSSATQLNNGSKSEWALQSVFGRFNYNFDERYLLEVNGRYDGSSRFAQGKRYGFFPSVSAGWRVSQEKFFQSLSSGIPEFKIRASWGKLGNQNIGTYPAISLIQLGAYSIGNQTYTVGALNDASNSNITWESTEMKDIGFDAVIFKKLNITFDYYERITTDILLKLDVPIITGQAPPFQNAGTVKNKGWELGLNYAGNVKEFKYSIGINFSDVKNKVTDLKGVNRTGITVSNEGYAINSLYGFEAIGYFASDAEVAASPVQFGAVKAGDIKYKDQNGDNKITDLDNVIIGNTIPRYTYSANINLAYKNLDLGIFLQGVGKANGYLYAQSVMPFFNGGTVQEMHKDNWNPQNTNAAFPRLAFGESNNEKTSSFWIKDASYLRLKNIQLGYKFSPEVIKKMGLKSVRIYANASNLFTFDKFWDGYDVEAPVGTGNIYPQVKVYNFGLDVNF</sequence>
<dbReference type="EMBL" id="FOPP01000002">
    <property type="protein sequence ID" value="SFG81261.1"/>
    <property type="molecule type" value="Genomic_DNA"/>
</dbReference>
<dbReference type="InterPro" id="IPR008969">
    <property type="entry name" value="CarboxyPept-like_regulatory"/>
</dbReference>
<evidence type="ECO:0000256" key="6">
    <source>
        <dbReference type="ARBA" id="ARBA00023136"/>
    </source>
</evidence>
<name>A0A1I2V279_9SPHI</name>
<dbReference type="GO" id="GO:0009279">
    <property type="term" value="C:cell outer membrane"/>
    <property type="evidence" value="ECO:0007669"/>
    <property type="project" value="UniProtKB-SubCell"/>
</dbReference>
<reference evidence="13 14" key="1">
    <citation type="submission" date="2016-10" db="EMBL/GenBank/DDBJ databases">
        <authorList>
            <person name="de Groot N.N."/>
        </authorList>
    </citation>
    <scope>NUCLEOTIDE SEQUENCE [LARGE SCALE GENOMIC DNA]</scope>
    <source>
        <strain evidence="13 14">DSM 18684</strain>
    </source>
</reference>
<evidence type="ECO:0000256" key="3">
    <source>
        <dbReference type="ARBA" id="ARBA00022452"/>
    </source>
</evidence>
<keyword evidence="3 8" id="KW-1134">Transmembrane beta strand</keyword>
<dbReference type="Pfam" id="PF13715">
    <property type="entry name" value="CarbopepD_reg_2"/>
    <property type="match status" value="1"/>
</dbReference>
<dbReference type="InterPro" id="IPR039426">
    <property type="entry name" value="TonB-dep_rcpt-like"/>
</dbReference>
<dbReference type="Gene3D" id="2.40.170.20">
    <property type="entry name" value="TonB-dependent receptor, beta-barrel domain"/>
    <property type="match status" value="1"/>
</dbReference>
<dbReference type="InterPro" id="IPR037066">
    <property type="entry name" value="Plug_dom_sf"/>
</dbReference>
<feature type="domain" description="TonB-dependent receptor-like beta-barrel" evidence="11">
    <location>
        <begin position="406"/>
        <end position="964"/>
    </location>
</feature>
<evidence type="ECO:0000256" key="10">
    <source>
        <dbReference type="SAM" id="SignalP"/>
    </source>
</evidence>
<comment type="subcellular location">
    <subcellularLocation>
        <location evidence="1 8">Cell outer membrane</location>
        <topology evidence="1 8">Multi-pass membrane protein</topology>
    </subcellularLocation>
</comment>
<dbReference type="FunFam" id="2.170.130.10:FF:000003">
    <property type="entry name" value="SusC/RagA family TonB-linked outer membrane protein"/>
    <property type="match status" value="1"/>
</dbReference>
<evidence type="ECO:0000256" key="2">
    <source>
        <dbReference type="ARBA" id="ARBA00022448"/>
    </source>
</evidence>
<dbReference type="Pfam" id="PF07715">
    <property type="entry name" value="Plug"/>
    <property type="match status" value="1"/>
</dbReference>
<evidence type="ECO:0000313" key="14">
    <source>
        <dbReference type="Proteomes" id="UP000199666"/>
    </source>
</evidence>
<dbReference type="Gene3D" id="2.60.40.1120">
    <property type="entry name" value="Carboxypeptidase-like, regulatory domain"/>
    <property type="match status" value="1"/>
</dbReference>
<dbReference type="NCBIfam" id="TIGR04056">
    <property type="entry name" value="OMP_RagA_SusC"/>
    <property type="match status" value="1"/>
</dbReference>
<protein>
    <submittedName>
        <fullName evidence="13">TonB-linked outer membrane protein, SusC/RagA family</fullName>
    </submittedName>
</protein>
<dbReference type="InterPro" id="IPR036942">
    <property type="entry name" value="Beta-barrel_TonB_sf"/>
</dbReference>
<dbReference type="AlphaFoldDB" id="A0A1I2V279"/>
<dbReference type="RefSeq" id="WP_090992413.1">
    <property type="nucleotide sequence ID" value="NZ_FOPP01000002.1"/>
</dbReference>
<evidence type="ECO:0000256" key="8">
    <source>
        <dbReference type="PROSITE-ProRule" id="PRU01360"/>
    </source>
</evidence>
<dbReference type="SUPFAM" id="SSF56935">
    <property type="entry name" value="Porins"/>
    <property type="match status" value="1"/>
</dbReference>
<dbReference type="Gene3D" id="2.170.130.10">
    <property type="entry name" value="TonB-dependent receptor, plug domain"/>
    <property type="match status" value="1"/>
</dbReference>
<keyword evidence="5 9" id="KW-0798">TonB box</keyword>
<feature type="signal peptide" evidence="10">
    <location>
        <begin position="1"/>
        <end position="29"/>
    </location>
</feature>
<dbReference type="OrthoDB" id="9768177at2"/>
<feature type="chain" id="PRO_5011435693" evidence="10">
    <location>
        <begin position="30"/>
        <end position="1000"/>
    </location>
</feature>
<proteinExistence type="inferred from homology"/>
<keyword evidence="4 8" id="KW-0812">Transmembrane</keyword>
<evidence type="ECO:0000256" key="4">
    <source>
        <dbReference type="ARBA" id="ARBA00022692"/>
    </source>
</evidence>
<dbReference type="PROSITE" id="PS52016">
    <property type="entry name" value="TONB_DEPENDENT_REC_3"/>
    <property type="match status" value="1"/>
</dbReference>
<evidence type="ECO:0000259" key="12">
    <source>
        <dbReference type="Pfam" id="PF07715"/>
    </source>
</evidence>